<gene>
    <name evidence="3" type="ORF">XYLVIOL_LOCUS443</name>
</gene>
<dbReference type="PROSITE" id="PS50042">
    <property type="entry name" value="CNMP_BINDING_3"/>
    <property type="match status" value="1"/>
</dbReference>
<feature type="transmembrane region" description="Helical" evidence="1">
    <location>
        <begin position="130"/>
        <end position="148"/>
    </location>
</feature>
<protein>
    <recommendedName>
        <fullName evidence="2">Cyclic nucleotide-binding domain-containing protein</fullName>
    </recommendedName>
</protein>
<dbReference type="InterPro" id="IPR018490">
    <property type="entry name" value="cNMP-bd_dom_sf"/>
</dbReference>
<dbReference type="InterPro" id="IPR000595">
    <property type="entry name" value="cNMP-bd_dom"/>
</dbReference>
<dbReference type="SUPFAM" id="SSF51206">
    <property type="entry name" value="cAMP-binding domain-like"/>
    <property type="match status" value="1"/>
</dbReference>
<dbReference type="Gene3D" id="2.60.120.10">
    <property type="entry name" value="Jelly Rolls"/>
    <property type="match status" value="1"/>
</dbReference>
<dbReference type="InterPro" id="IPR051413">
    <property type="entry name" value="K/Na_HCN_channel"/>
</dbReference>
<feature type="domain" description="Cyclic nucleotide-binding" evidence="2">
    <location>
        <begin position="430"/>
        <end position="547"/>
    </location>
</feature>
<sequence>MTDKPKLPKRRLDVHICELPKTSESNLPKLPPNAKFYTRWKRSFQKLFLVSTHHPLTRIFLRSNAAIAFEKRRHGRSSFWWIIHPCSDLRYYWDLLMTFTLLYMFITVPYILAFHRIAKSSAPESWNTVYPAYIICIFDIILNFMTGYTSQNGHEIFLDPFSIIEHYKTGYFLIDLVSSVPYTWFYKGSILPPGPNSNSTLLIPEFLLILKILRINTFRFYIKQIISNFPISHAEEKAIWLVFMLLLIFHWCSCTTHVFPFLIAHMVGETKEEADMYLIATELYKQSDSKIYLIYLHMGMSHFFGSSFIEFESLGKSDMIIRCILLLFGRGCIIYLVGNSFILIFVIVLQLIQSAAEPELKYQRIMYQVKEYIRDKKLPENLKDKLITYYEYRFQGSYFKENAISGTLSNHLNQEILIHSSRGLLETATILHFLPRYIIGNLMGILKPVIYLNKDIIYKSETQGDCMFFIVSGTVALITFNGKEICHEEDGGYFGEAALIFPDRRRLETVIALEVCELLRLNRRDFKRMFSLSSTFYKRLENVAKERYEKINELTNISKKVDSDENTFNVN</sequence>
<keyword evidence="1" id="KW-0472">Membrane</keyword>
<evidence type="ECO:0000259" key="2">
    <source>
        <dbReference type="PROSITE" id="PS50042"/>
    </source>
</evidence>
<feature type="transmembrane region" description="Helical" evidence="1">
    <location>
        <begin position="323"/>
        <end position="352"/>
    </location>
</feature>
<feature type="transmembrane region" description="Helical" evidence="1">
    <location>
        <begin position="292"/>
        <end position="311"/>
    </location>
</feature>
<evidence type="ECO:0000256" key="1">
    <source>
        <dbReference type="SAM" id="Phobius"/>
    </source>
</evidence>
<keyword evidence="1" id="KW-0812">Transmembrane</keyword>
<dbReference type="EMBL" id="CAXAJV020001281">
    <property type="protein sequence ID" value="CAL7933386.1"/>
    <property type="molecule type" value="Genomic_DNA"/>
</dbReference>
<accession>A0ABP1MXE0</accession>
<dbReference type="SMART" id="SM00100">
    <property type="entry name" value="cNMP"/>
    <property type="match status" value="1"/>
</dbReference>
<organism evidence="3 4">
    <name type="scientific">Xylocopa violacea</name>
    <name type="common">Violet carpenter bee</name>
    <name type="synonym">Apis violacea</name>
    <dbReference type="NCBI Taxonomy" id="135666"/>
    <lineage>
        <taxon>Eukaryota</taxon>
        <taxon>Metazoa</taxon>
        <taxon>Ecdysozoa</taxon>
        <taxon>Arthropoda</taxon>
        <taxon>Hexapoda</taxon>
        <taxon>Insecta</taxon>
        <taxon>Pterygota</taxon>
        <taxon>Neoptera</taxon>
        <taxon>Endopterygota</taxon>
        <taxon>Hymenoptera</taxon>
        <taxon>Apocrita</taxon>
        <taxon>Aculeata</taxon>
        <taxon>Apoidea</taxon>
        <taxon>Anthophila</taxon>
        <taxon>Apidae</taxon>
        <taxon>Xylocopa</taxon>
        <taxon>Xylocopa</taxon>
    </lineage>
</organism>
<reference evidence="3 4" key="1">
    <citation type="submission" date="2024-08" db="EMBL/GenBank/DDBJ databases">
        <authorList>
            <person name="Will J Nash"/>
            <person name="Angela Man"/>
            <person name="Seanna McTaggart"/>
            <person name="Kendall Baker"/>
            <person name="Tom Barker"/>
            <person name="Leah Catchpole"/>
            <person name="Alex Durrant"/>
            <person name="Karim Gharbi"/>
            <person name="Naomi Irish"/>
            <person name="Gemy Kaithakottil"/>
            <person name="Debby Ku"/>
            <person name="Aaliyah Providence"/>
            <person name="Felix Shaw"/>
            <person name="David Swarbreck"/>
            <person name="Chris Watkins"/>
            <person name="Ann M. McCartney"/>
            <person name="Giulio Formenti"/>
            <person name="Alice Mouton"/>
            <person name="Noel Vella"/>
            <person name="Bjorn M von Reumont"/>
            <person name="Adriana Vella"/>
            <person name="Wilfried Haerty"/>
        </authorList>
    </citation>
    <scope>NUCLEOTIDE SEQUENCE [LARGE SCALE GENOMIC DNA]</scope>
</reference>
<comment type="caution">
    <text evidence="3">The sequence shown here is derived from an EMBL/GenBank/DDBJ whole genome shotgun (WGS) entry which is preliminary data.</text>
</comment>
<name>A0ABP1MXE0_XYLVO</name>
<proteinExistence type="predicted"/>
<dbReference type="PANTHER" id="PTHR45689">
    <property type="entry name" value="I[[H]] CHANNEL, ISOFORM E"/>
    <property type="match status" value="1"/>
</dbReference>
<feature type="transmembrane region" description="Helical" evidence="1">
    <location>
        <begin position="169"/>
        <end position="186"/>
    </location>
</feature>
<evidence type="ECO:0000313" key="3">
    <source>
        <dbReference type="EMBL" id="CAL7933386.1"/>
    </source>
</evidence>
<keyword evidence="4" id="KW-1185">Reference proteome</keyword>
<feature type="transmembrane region" description="Helical" evidence="1">
    <location>
        <begin position="238"/>
        <end position="263"/>
    </location>
</feature>
<evidence type="ECO:0000313" key="4">
    <source>
        <dbReference type="Proteomes" id="UP001642520"/>
    </source>
</evidence>
<feature type="transmembrane region" description="Helical" evidence="1">
    <location>
        <begin position="198"/>
        <end position="217"/>
    </location>
</feature>
<dbReference type="PANTHER" id="PTHR45689:SF14">
    <property type="entry name" value="CYCLIC NUCLEOTIDE-GATED CATION CHANNEL SUBUNIT A-LIKE PROTEIN"/>
    <property type="match status" value="1"/>
</dbReference>
<dbReference type="Pfam" id="PF00027">
    <property type="entry name" value="cNMP_binding"/>
    <property type="match status" value="1"/>
</dbReference>
<keyword evidence="1" id="KW-1133">Transmembrane helix</keyword>
<dbReference type="InterPro" id="IPR014710">
    <property type="entry name" value="RmlC-like_jellyroll"/>
</dbReference>
<dbReference type="Gene3D" id="1.10.287.630">
    <property type="entry name" value="Helix hairpin bin"/>
    <property type="match status" value="1"/>
</dbReference>
<dbReference type="Proteomes" id="UP001642520">
    <property type="component" value="Unassembled WGS sequence"/>
</dbReference>
<feature type="transmembrane region" description="Helical" evidence="1">
    <location>
        <begin position="95"/>
        <end position="118"/>
    </location>
</feature>
<dbReference type="CDD" id="cd00038">
    <property type="entry name" value="CAP_ED"/>
    <property type="match status" value="1"/>
</dbReference>
<dbReference type="SUPFAM" id="SSF81324">
    <property type="entry name" value="Voltage-gated potassium channels"/>
    <property type="match status" value="1"/>
</dbReference>